<dbReference type="Proteomes" id="UP000319809">
    <property type="component" value="Chromosome"/>
</dbReference>
<dbReference type="RefSeq" id="WP_140233399.1">
    <property type="nucleotide sequence ID" value="NZ_CP041036.1"/>
</dbReference>
<evidence type="ECO:0000313" key="2">
    <source>
        <dbReference type="Proteomes" id="UP000319809"/>
    </source>
</evidence>
<keyword evidence="2" id="KW-1185">Reference proteome</keyword>
<dbReference type="KEGG" id="spol:FH971_03625"/>
<dbReference type="AlphaFoldDB" id="A0A4Y5YC64"/>
<gene>
    <name evidence="1" type="ORF">FH971_03625</name>
</gene>
<name>A0A4Y5YC64_9GAMM</name>
<accession>A0A4Y5YC64</accession>
<dbReference type="EMBL" id="CP041036">
    <property type="protein sequence ID" value="QDE30143.1"/>
    <property type="molecule type" value="Genomic_DNA"/>
</dbReference>
<protein>
    <submittedName>
        <fullName evidence="1">Uncharacterized protein</fullName>
    </submittedName>
</protein>
<sequence>MDPLSQLFAAYLESVSNNVSKVYSDTHNTTVTTKALQYEDTEIRFQHQLWRIRNDSVCANLIQDSTQYSKCTQLAKNMFNEVCIKLSSNEKLSTKGRSISNMYCNASINYKPIVAQISQPKAKTAQQLADKLCNQLILESMQDNSEVIKKQKEAACTKVN</sequence>
<evidence type="ECO:0000313" key="1">
    <source>
        <dbReference type="EMBL" id="QDE30143.1"/>
    </source>
</evidence>
<proteinExistence type="predicted"/>
<organism evidence="1 2">
    <name type="scientific">Shewanella polaris</name>
    <dbReference type="NCBI Taxonomy" id="2588449"/>
    <lineage>
        <taxon>Bacteria</taxon>
        <taxon>Pseudomonadati</taxon>
        <taxon>Pseudomonadota</taxon>
        <taxon>Gammaproteobacteria</taxon>
        <taxon>Alteromonadales</taxon>
        <taxon>Shewanellaceae</taxon>
        <taxon>Shewanella</taxon>
    </lineage>
</organism>
<reference evidence="1 2" key="1">
    <citation type="submission" date="2019-06" db="EMBL/GenBank/DDBJ databases">
        <title>The genome of Shewanella sp. SM1901.</title>
        <authorList>
            <person name="Cha Q."/>
        </authorList>
    </citation>
    <scope>NUCLEOTIDE SEQUENCE [LARGE SCALE GENOMIC DNA]</scope>
    <source>
        <strain evidence="1 2">SM1901</strain>
    </source>
</reference>